<sequence length="70" mass="7505">MDTTSADLLSGWIAIGKHLGMKPDAARHLARTSGLPTFKLGKTVCARRSTLNAWLAEREAAGRTAPEART</sequence>
<accession>A0A916UFF2</accession>
<gene>
    <name evidence="1" type="ORF">GCM10010994_31640</name>
</gene>
<dbReference type="Proteomes" id="UP000637002">
    <property type="component" value="Unassembled WGS sequence"/>
</dbReference>
<dbReference type="AlphaFoldDB" id="A0A916UFF2"/>
<dbReference type="RefSeq" id="WP_188610132.1">
    <property type="nucleotide sequence ID" value="NZ_BMGG01000005.1"/>
</dbReference>
<evidence type="ECO:0000313" key="2">
    <source>
        <dbReference type="Proteomes" id="UP000637002"/>
    </source>
</evidence>
<protein>
    <submittedName>
        <fullName evidence="1">Uncharacterized protein</fullName>
    </submittedName>
</protein>
<reference evidence="1" key="2">
    <citation type="submission" date="2020-09" db="EMBL/GenBank/DDBJ databases">
        <authorList>
            <person name="Sun Q."/>
            <person name="Zhou Y."/>
        </authorList>
    </citation>
    <scope>NUCLEOTIDE SEQUENCE</scope>
    <source>
        <strain evidence="1">CGMCC 1.12919</strain>
    </source>
</reference>
<name>A0A916UFF2_9HYPH</name>
<reference evidence="1" key="1">
    <citation type="journal article" date="2014" name="Int. J. Syst. Evol. Microbiol.">
        <title>Complete genome sequence of Corynebacterium casei LMG S-19264T (=DSM 44701T), isolated from a smear-ripened cheese.</title>
        <authorList>
            <consortium name="US DOE Joint Genome Institute (JGI-PGF)"/>
            <person name="Walter F."/>
            <person name="Albersmeier A."/>
            <person name="Kalinowski J."/>
            <person name="Ruckert C."/>
        </authorList>
    </citation>
    <scope>NUCLEOTIDE SEQUENCE</scope>
    <source>
        <strain evidence="1">CGMCC 1.12919</strain>
    </source>
</reference>
<dbReference type="EMBL" id="BMGG01000005">
    <property type="protein sequence ID" value="GGC70755.1"/>
    <property type="molecule type" value="Genomic_DNA"/>
</dbReference>
<evidence type="ECO:0000313" key="1">
    <source>
        <dbReference type="EMBL" id="GGC70755.1"/>
    </source>
</evidence>
<keyword evidence="2" id="KW-1185">Reference proteome</keyword>
<proteinExistence type="predicted"/>
<comment type="caution">
    <text evidence="1">The sequence shown here is derived from an EMBL/GenBank/DDBJ whole genome shotgun (WGS) entry which is preliminary data.</text>
</comment>
<organism evidence="1 2">
    <name type="scientific">Chelatococcus reniformis</name>
    <dbReference type="NCBI Taxonomy" id="1494448"/>
    <lineage>
        <taxon>Bacteria</taxon>
        <taxon>Pseudomonadati</taxon>
        <taxon>Pseudomonadota</taxon>
        <taxon>Alphaproteobacteria</taxon>
        <taxon>Hyphomicrobiales</taxon>
        <taxon>Chelatococcaceae</taxon>
        <taxon>Chelatococcus</taxon>
    </lineage>
</organism>